<protein>
    <submittedName>
        <fullName evidence="2">Uncharacterized protein</fullName>
    </submittedName>
</protein>
<reference evidence="2" key="1">
    <citation type="submission" date="2023-03" db="EMBL/GenBank/DDBJ databases">
        <title>Massive genome expansion in bonnet fungi (Mycena s.s.) driven by repeated elements and novel gene families across ecological guilds.</title>
        <authorList>
            <consortium name="Lawrence Berkeley National Laboratory"/>
            <person name="Harder C.B."/>
            <person name="Miyauchi S."/>
            <person name="Viragh M."/>
            <person name="Kuo A."/>
            <person name="Thoen E."/>
            <person name="Andreopoulos B."/>
            <person name="Lu D."/>
            <person name="Skrede I."/>
            <person name="Drula E."/>
            <person name="Henrissat B."/>
            <person name="Morin E."/>
            <person name="Kohler A."/>
            <person name="Barry K."/>
            <person name="LaButti K."/>
            <person name="Morin E."/>
            <person name="Salamov A."/>
            <person name="Lipzen A."/>
            <person name="Mereny Z."/>
            <person name="Hegedus B."/>
            <person name="Baldrian P."/>
            <person name="Stursova M."/>
            <person name="Weitz H."/>
            <person name="Taylor A."/>
            <person name="Grigoriev I.V."/>
            <person name="Nagy L.G."/>
            <person name="Martin F."/>
            <person name="Kauserud H."/>
        </authorList>
    </citation>
    <scope>NUCLEOTIDE SEQUENCE</scope>
    <source>
        <strain evidence="2">CBHHK067</strain>
    </source>
</reference>
<gene>
    <name evidence="2" type="ORF">B0H17DRAFT_1151319</name>
</gene>
<feature type="compositionally biased region" description="Basic and acidic residues" evidence="1">
    <location>
        <begin position="176"/>
        <end position="186"/>
    </location>
</feature>
<feature type="region of interest" description="Disordered" evidence="1">
    <location>
        <begin position="336"/>
        <end position="363"/>
    </location>
</feature>
<proteinExistence type="predicted"/>
<feature type="compositionally biased region" description="Low complexity" evidence="1">
    <location>
        <begin position="111"/>
        <end position="123"/>
    </location>
</feature>
<dbReference type="EMBL" id="JARKIE010000615">
    <property type="protein sequence ID" value="KAJ7624191.1"/>
    <property type="molecule type" value="Genomic_DNA"/>
</dbReference>
<accession>A0AAD7BLI6</accession>
<evidence type="ECO:0000313" key="3">
    <source>
        <dbReference type="Proteomes" id="UP001221757"/>
    </source>
</evidence>
<comment type="caution">
    <text evidence="2">The sequence shown here is derived from an EMBL/GenBank/DDBJ whole genome shotgun (WGS) entry which is preliminary data.</text>
</comment>
<keyword evidence="3" id="KW-1185">Reference proteome</keyword>
<name>A0AAD7BLI6_MYCRO</name>
<feature type="compositionally biased region" description="Polar residues" evidence="1">
    <location>
        <begin position="101"/>
        <end position="110"/>
    </location>
</feature>
<feature type="region of interest" description="Disordered" evidence="1">
    <location>
        <begin position="135"/>
        <end position="190"/>
    </location>
</feature>
<dbReference type="AlphaFoldDB" id="A0AAD7BLI6"/>
<feature type="compositionally biased region" description="Basic residues" evidence="1">
    <location>
        <begin position="162"/>
        <end position="175"/>
    </location>
</feature>
<evidence type="ECO:0000313" key="2">
    <source>
        <dbReference type="EMBL" id="KAJ7624191.1"/>
    </source>
</evidence>
<feature type="region of interest" description="Disordered" evidence="1">
    <location>
        <begin position="43"/>
        <end position="123"/>
    </location>
</feature>
<sequence>MADRATRSGRVFNPYFLNNAIVVPNRCIRQLLMARALTIEDDLDSDDDNSHNGDVQPVSVNKQNPLDLPQFCSFAREPLTEAPTKGKRKREPDPPLPPMPRSTNNNIVVGTSTSHSSVSPAPPASAIIADAHASSSTDTSYIPSSPSPSSSPGTPTPELNKKARKVERKRERRRHEREQARGDAPTHLKAINHVRVRQSGPISVPIRFSHHIRPVASTGWMGLRDHVIEGATNCEPADGSATSESESFPPPEPRAYKLPEVLDPAMQMHYVDWNGCISVIPTTNDNYYVSYRIPGPMRSPRPKWKSEVADRAAELMGKAATDLYGSNFYGEYHGTRKHTKCKKDGSRGTPAANKGPPRRGTHRAATIGTGMGGGQEEPTPFFHTVLNRTILATLIAQKLFQRIAGFVNAWGWCSITALGDFDPNKGGHLILWDLRLAIRFPPGSTILIPSALLHHSNVAIQQVLQQQHIPKKCPQKLRPIVISLLELRTSTNMSELRDVMLNVLDGASKIRKNVKLEGLRTVLHVDRFGKPVRPAPTKNGGSKLPF</sequence>
<feature type="compositionally biased region" description="Low complexity" evidence="1">
    <location>
        <begin position="135"/>
        <end position="157"/>
    </location>
</feature>
<dbReference type="Gene3D" id="3.60.130.30">
    <property type="match status" value="1"/>
</dbReference>
<dbReference type="Proteomes" id="UP001221757">
    <property type="component" value="Unassembled WGS sequence"/>
</dbReference>
<organism evidence="2 3">
    <name type="scientific">Mycena rosella</name>
    <name type="common">Pink bonnet</name>
    <name type="synonym">Agaricus rosellus</name>
    <dbReference type="NCBI Taxonomy" id="1033263"/>
    <lineage>
        <taxon>Eukaryota</taxon>
        <taxon>Fungi</taxon>
        <taxon>Dikarya</taxon>
        <taxon>Basidiomycota</taxon>
        <taxon>Agaricomycotina</taxon>
        <taxon>Agaricomycetes</taxon>
        <taxon>Agaricomycetidae</taxon>
        <taxon>Agaricales</taxon>
        <taxon>Marasmiineae</taxon>
        <taxon>Mycenaceae</taxon>
        <taxon>Mycena</taxon>
    </lineage>
</organism>
<evidence type="ECO:0000256" key="1">
    <source>
        <dbReference type="SAM" id="MobiDB-lite"/>
    </source>
</evidence>